<dbReference type="EMBL" id="JANIEX010000642">
    <property type="protein sequence ID" value="KAJ3564652.1"/>
    <property type="molecule type" value="Genomic_DNA"/>
</dbReference>
<dbReference type="EC" id="3.2.1.-" evidence="10"/>
<feature type="binding site" evidence="7">
    <location>
        <position position="79"/>
    </location>
    <ligand>
        <name>substrate</name>
    </ligand>
</feature>
<evidence type="ECO:0000256" key="1">
    <source>
        <dbReference type="ARBA" id="ARBA00022801"/>
    </source>
</evidence>
<feature type="active site" description="Proton donor" evidence="6 9">
    <location>
        <position position="172"/>
    </location>
</feature>
<evidence type="ECO:0000256" key="7">
    <source>
        <dbReference type="PIRSR" id="PIRSR001100-2"/>
    </source>
</evidence>
<dbReference type="SUPFAM" id="SSF51989">
    <property type="entry name" value="Glycosyl hydrolases family 6, cellulases"/>
    <property type="match status" value="1"/>
</dbReference>
<feature type="binding site" evidence="7">
    <location>
        <position position="218"/>
    </location>
    <ligand>
        <name>substrate</name>
    </ligand>
</feature>
<evidence type="ECO:0000256" key="10">
    <source>
        <dbReference type="RuleBase" id="RU361186"/>
    </source>
</evidence>
<dbReference type="Proteomes" id="UP001213000">
    <property type="component" value="Unassembled WGS sequence"/>
</dbReference>
<keyword evidence="3 10" id="KW-0119">Carbohydrate metabolism</keyword>
<dbReference type="PANTHER" id="PTHR34876">
    <property type="match status" value="1"/>
</dbReference>
<keyword evidence="12" id="KW-1185">Reference proteome</keyword>
<feature type="binding site" evidence="7">
    <location>
        <position position="355"/>
    </location>
    <ligand>
        <name>substrate</name>
    </ligand>
</feature>
<feature type="chain" id="PRO_5041779209" description="Glucanase" evidence="10">
    <location>
        <begin position="21"/>
        <end position="411"/>
    </location>
</feature>
<dbReference type="Pfam" id="PF01341">
    <property type="entry name" value="Glyco_hydro_6"/>
    <property type="match status" value="1"/>
</dbReference>
<dbReference type="GO" id="GO:0004553">
    <property type="term" value="F:hydrolase activity, hydrolyzing O-glycosyl compounds"/>
    <property type="evidence" value="ECO:0007669"/>
    <property type="project" value="InterPro"/>
</dbReference>
<keyword evidence="2 10" id="KW-0136">Cellulose degradation</keyword>
<keyword evidence="5 10" id="KW-0624">Polysaccharide degradation</keyword>
<dbReference type="PIRSF" id="PIRSF001100">
    <property type="entry name" value="Beta_cellobiohydrolase"/>
    <property type="match status" value="1"/>
</dbReference>
<comment type="caution">
    <text evidence="11">The sequence shown here is derived from an EMBL/GenBank/DDBJ whole genome shotgun (WGS) entry which is preliminary data.</text>
</comment>
<dbReference type="Gene3D" id="3.20.20.40">
    <property type="entry name" value="1, 4-beta cellobiohydrolase"/>
    <property type="match status" value="1"/>
</dbReference>
<feature type="binding site" evidence="7">
    <location>
        <position position="327"/>
    </location>
    <ligand>
        <name>substrate</name>
    </ligand>
</feature>
<evidence type="ECO:0000256" key="6">
    <source>
        <dbReference type="PIRSR" id="PIRSR001100-1"/>
    </source>
</evidence>
<feature type="binding site" evidence="7">
    <location>
        <position position="264"/>
    </location>
    <ligand>
        <name>substrate</name>
    </ligand>
</feature>
<dbReference type="InterPro" id="IPR036434">
    <property type="entry name" value="Beta_cellobiohydrolase_sf"/>
</dbReference>
<organism evidence="11 12">
    <name type="scientific">Leucocoprinus birnbaumii</name>
    <dbReference type="NCBI Taxonomy" id="56174"/>
    <lineage>
        <taxon>Eukaryota</taxon>
        <taxon>Fungi</taxon>
        <taxon>Dikarya</taxon>
        <taxon>Basidiomycota</taxon>
        <taxon>Agaricomycotina</taxon>
        <taxon>Agaricomycetes</taxon>
        <taxon>Agaricomycetidae</taxon>
        <taxon>Agaricales</taxon>
        <taxon>Agaricineae</taxon>
        <taxon>Agaricaceae</taxon>
        <taxon>Leucocoprinus</taxon>
    </lineage>
</organism>
<evidence type="ECO:0000256" key="3">
    <source>
        <dbReference type="ARBA" id="ARBA00023277"/>
    </source>
</evidence>
<feature type="signal peptide" evidence="10">
    <location>
        <begin position="1"/>
        <end position="20"/>
    </location>
</feature>
<keyword evidence="10" id="KW-0732">Signal</keyword>
<protein>
    <recommendedName>
        <fullName evidence="10">Glucanase</fullName>
        <ecNumber evidence="10">3.2.1.-</ecNumber>
    </recommendedName>
</protein>
<dbReference type="InterPro" id="IPR001524">
    <property type="entry name" value="Glyco_hydro_6_CS"/>
</dbReference>
<gene>
    <name evidence="11" type="ORF">NP233_g8155</name>
</gene>
<evidence type="ECO:0000256" key="4">
    <source>
        <dbReference type="ARBA" id="ARBA00023295"/>
    </source>
</evidence>
<feature type="binding site" evidence="7">
    <location>
        <position position="81"/>
    </location>
    <ligand>
        <name>substrate</name>
    </ligand>
</feature>
<feature type="binding site" evidence="7">
    <location>
        <position position="359"/>
    </location>
    <ligand>
        <name>substrate</name>
    </ligand>
</feature>
<reference evidence="11" key="1">
    <citation type="submission" date="2022-07" db="EMBL/GenBank/DDBJ databases">
        <title>Genome Sequence of Leucocoprinus birnbaumii.</title>
        <authorList>
            <person name="Buettner E."/>
        </authorList>
    </citation>
    <scope>NUCLEOTIDE SEQUENCE</scope>
    <source>
        <strain evidence="11">VT141</strain>
    </source>
</reference>
<evidence type="ECO:0000256" key="8">
    <source>
        <dbReference type="PROSITE-ProRule" id="PRU10056"/>
    </source>
</evidence>
<sequence length="411" mass="44735">MFPRLPLLTFVLGALSLSYASPALPARKDVDNPFVGYVPYANSVFAAEAQKSVLSLVKKGDLLNAARARAVEDISTFFWIDSTERIPTFEQELDRAARKQKESLFREKYIVPFVIYNLPDRDCSAAASAGELSLDQNGEVLYRQYVDRIVGIVQAHSRPDTHLQFAVVVEPDSLGNAVTNLAVPECAAAADAYKRGVAYVIEKLGRMDNVALYIDAAHSNWLGWPGNLEPTAAVFAEVLSIANNNQTNPTNPAKIRGFSTNVSNYNGYNPSTPDPIYGAGPDNPNWSELRYAEALAPYLEAQGLPAHFIIDQGRSGQQDIRSSGGDWCNINKAGFGVRPTTNTGSDIVDALVWVKPGGESDGTSDSTAARFDPNCVSPDATVPAPEAGTWFDDYFQMLVKNANPPLEPKWL</sequence>
<proteinExistence type="inferred from homology"/>
<comment type="similarity">
    <text evidence="10">Belongs to the glycosyl hydrolase family 6.</text>
</comment>
<keyword evidence="1 10" id="KW-0378">Hydrolase</keyword>
<keyword evidence="4 10" id="KW-0326">Glycosidase</keyword>
<dbReference type="GO" id="GO:0030245">
    <property type="term" value="P:cellulose catabolic process"/>
    <property type="evidence" value="ECO:0007669"/>
    <property type="project" value="UniProtKB-KW"/>
</dbReference>
<evidence type="ECO:0000313" key="12">
    <source>
        <dbReference type="Proteomes" id="UP001213000"/>
    </source>
</evidence>
<feature type="binding site" evidence="7">
    <location>
        <position position="221"/>
    </location>
    <ligand>
        <name>substrate</name>
    </ligand>
</feature>
<dbReference type="PANTHER" id="PTHR34876:SF10">
    <property type="entry name" value="GLUCANASE"/>
    <property type="match status" value="1"/>
</dbReference>
<dbReference type="PRINTS" id="PR00733">
    <property type="entry name" value="GLHYDRLASE6"/>
</dbReference>
<dbReference type="PROSITE" id="PS00655">
    <property type="entry name" value="GLYCOSYL_HYDROL_F6_1"/>
    <property type="match status" value="1"/>
</dbReference>
<dbReference type="PROSITE" id="PS00656">
    <property type="entry name" value="GLYCOSYL_HYDROL_F6_2"/>
    <property type="match status" value="1"/>
</dbReference>
<evidence type="ECO:0000256" key="9">
    <source>
        <dbReference type="PROSITE-ProRule" id="PRU10057"/>
    </source>
</evidence>
<accession>A0AAD5YTZ8</accession>
<feature type="active site" description="Proton acceptor" evidence="6">
    <location>
        <position position="361"/>
    </location>
</feature>
<name>A0AAD5YTZ8_9AGAR</name>
<dbReference type="InterPro" id="IPR016288">
    <property type="entry name" value="Beta_cellobiohydrolase"/>
</dbReference>
<evidence type="ECO:0000256" key="2">
    <source>
        <dbReference type="ARBA" id="ARBA00023001"/>
    </source>
</evidence>
<evidence type="ECO:0000256" key="5">
    <source>
        <dbReference type="ARBA" id="ARBA00023326"/>
    </source>
</evidence>
<evidence type="ECO:0000313" key="11">
    <source>
        <dbReference type="EMBL" id="KAJ3564652.1"/>
    </source>
</evidence>
<dbReference type="AlphaFoldDB" id="A0AAD5YTZ8"/>
<feature type="active site" evidence="8">
    <location>
        <position position="122"/>
    </location>
</feature>